<reference evidence="1" key="1">
    <citation type="submission" date="2020-04" db="EMBL/GenBank/DDBJ databases">
        <authorList>
            <person name="Broberg M."/>
        </authorList>
    </citation>
    <scope>NUCLEOTIDE SEQUENCE</scope>
</reference>
<evidence type="ECO:0000313" key="2">
    <source>
        <dbReference type="Proteomes" id="UP000836387"/>
    </source>
</evidence>
<evidence type="ECO:0000313" key="1">
    <source>
        <dbReference type="EMBL" id="CAG9952658.1"/>
    </source>
</evidence>
<dbReference type="Proteomes" id="UP000836387">
    <property type="component" value="Unassembled WGS sequence"/>
</dbReference>
<dbReference type="EMBL" id="CADEHS020000495">
    <property type="protein sequence ID" value="CAG9952658.1"/>
    <property type="molecule type" value="Genomic_DNA"/>
</dbReference>
<reference evidence="1" key="2">
    <citation type="submission" date="2021-10" db="EMBL/GenBank/DDBJ databases">
        <authorList>
            <person name="Piombo E."/>
        </authorList>
    </citation>
    <scope>NUCLEOTIDE SEQUENCE</scope>
</reference>
<name>A0ACA9UHR7_BIOOC</name>
<organism evidence="1 2">
    <name type="scientific">Clonostachys rosea f. rosea IK726</name>
    <dbReference type="NCBI Taxonomy" id="1349383"/>
    <lineage>
        <taxon>Eukaryota</taxon>
        <taxon>Fungi</taxon>
        <taxon>Dikarya</taxon>
        <taxon>Ascomycota</taxon>
        <taxon>Pezizomycotina</taxon>
        <taxon>Sordariomycetes</taxon>
        <taxon>Hypocreomycetidae</taxon>
        <taxon>Hypocreales</taxon>
        <taxon>Bionectriaceae</taxon>
        <taxon>Clonostachys</taxon>
    </lineage>
</organism>
<sequence>MRNPLSLVTLSAFLGLTHALDLPIISLPWGKYQAEVFADDDKILLFRNVRFGQEPPRFAAPSFPKLRNNTIQSPDRNTTCIQIDSKKLKHPPVGGSPLEDPHDPPNNQTEDCLFLDIYVPKWVFEEDAADTRLPVTVWIYGGGYAFGSKDQGGPLYTGKSGLQASGYNNIFIAGNYRVGAFGWLAGDYMEKAGQPNAGLYDQALLFEWVQQYIDQVRGDKESVSAWGESAGASSILHHLIREEGTVDPKFRTFAAQSPGFEWAWDNSSDGKLDTIYRNFSRLAKCEFAYDMDCLRKANVTDLAKANQELFDTVRQTGLFPVGPAVDGKWIKTLSSISFSEGKYWKEISGTIISHVANEGYLFSPKDMDSEAKFDAYLEEFLPGSALAPQRAAIKSKYDCKKAWSGDYRLCVAAIIAHAVFTCNTRDLAEAYPDVSYLMQYNFPFDGGAFHGTDLIPQFVTNYEEALNMILALGIDEGTAEVFASMIDKQVRAPFQRYFASLTLHGHPNDPSLGDKFWPTVTNEGDKFGDVLTVTYPLNGNTFTLGSDSKNSRSTCSFWSDLAKQIVDVKPEHTHDDGHGAVVEGQFPLSNGNEL</sequence>
<accession>A0ACA9UHR7</accession>
<proteinExistence type="predicted"/>
<gene>
    <name evidence="1" type="ORF">CRV2_00017144</name>
</gene>
<comment type="caution">
    <text evidence="1">The sequence shown here is derived from an EMBL/GenBank/DDBJ whole genome shotgun (WGS) entry which is preliminary data.</text>
</comment>
<protein>
    <submittedName>
        <fullName evidence="1">Uncharacterized protein</fullName>
    </submittedName>
</protein>
<keyword evidence="2" id="KW-1185">Reference proteome</keyword>